<evidence type="ECO:0000259" key="1">
    <source>
        <dbReference type="Pfam" id="PF08448"/>
    </source>
</evidence>
<dbReference type="HOGENOM" id="CLU_1165104_0_0_5"/>
<dbReference type="eggNOG" id="COG3829">
    <property type="taxonomic scope" value="Bacteria"/>
</dbReference>
<dbReference type="AlphaFoldDB" id="A9DHL5"/>
<dbReference type="InterPro" id="IPR013656">
    <property type="entry name" value="PAS_4"/>
</dbReference>
<comment type="caution">
    <text evidence="2">The sequence shown here is derived from an EMBL/GenBank/DDBJ whole genome shotgun (WGS) entry which is preliminary data.</text>
</comment>
<accession>A9DHL5</accession>
<dbReference type="OrthoDB" id="7865850at2"/>
<dbReference type="EMBL" id="ABIA03000004">
    <property type="protein sequence ID" value="EDQ31454.1"/>
    <property type="molecule type" value="Genomic_DNA"/>
</dbReference>
<reference evidence="2 3" key="2">
    <citation type="submission" date="2012-06" db="EMBL/GenBank/DDBJ databases">
        <authorList>
            <person name="Fiebig A."/>
        </authorList>
    </citation>
    <scope>NUCLEOTIDE SEQUENCE [LARGE SCALE GENOMIC DNA]</scope>
    <source>
        <strain evidence="2 3">DFL-43</strain>
    </source>
</reference>
<reference evidence="2 3" key="1">
    <citation type="submission" date="2007-10" db="EMBL/GenBank/DDBJ databases">
        <authorList>
            <person name="Wagner-Dobler I."/>
            <person name="Ferriera S."/>
            <person name="Johnson J."/>
            <person name="Kravitz S."/>
            <person name="Beeson K."/>
            <person name="Sutton G."/>
            <person name="Rogers Y.-H."/>
            <person name="Friedman R."/>
            <person name="Frazier M."/>
            <person name="Venter J.C."/>
        </authorList>
    </citation>
    <scope>NUCLEOTIDE SEQUENCE [LARGE SCALE GENOMIC DNA]</scope>
    <source>
        <strain evidence="2 3">DFL-43</strain>
    </source>
</reference>
<gene>
    <name evidence="2" type="ORF">HPDFL43_12413</name>
</gene>
<evidence type="ECO:0000313" key="3">
    <source>
        <dbReference type="Proteomes" id="UP000004291"/>
    </source>
</evidence>
<dbReference type="SUPFAM" id="SSF55785">
    <property type="entry name" value="PYP-like sensor domain (PAS domain)"/>
    <property type="match status" value="1"/>
</dbReference>
<protein>
    <submittedName>
        <fullName evidence="2">PAS fold protein</fullName>
    </submittedName>
</protein>
<sequence>MLLKLIGTFEDQCSELLSAVRRGDEAAVSHLDSEIQPLIQRIFRFYACDNKQAIQQLRFFARLAVRNSEDDDSVSRYTDMMAVLFERYLSAGLVFSQPEIAQIKDWMSVSPKASADPAFAEGYDPSPHELVLDSLPERIAVVGLDYRYIYTNKRNGEFHGKPPSAFVGRHLAEFIDKQRFLSRAKPRLDQCFGGARVSYIYEIADLRGRMFEVNCTMTPFLGPDKSIIGALLTLRMNPLFARVA</sequence>
<dbReference type="STRING" id="411684.HPDFL43_12413"/>
<evidence type="ECO:0000313" key="2">
    <source>
        <dbReference type="EMBL" id="EDQ31454.1"/>
    </source>
</evidence>
<dbReference type="Pfam" id="PF08448">
    <property type="entry name" value="PAS_4"/>
    <property type="match status" value="1"/>
</dbReference>
<dbReference type="Gene3D" id="3.30.450.20">
    <property type="entry name" value="PAS domain"/>
    <property type="match status" value="1"/>
</dbReference>
<dbReference type="Proteomes" id="UP000004291">
    <property type="component" value="Chromosome"/>
</dbReference>
<organism evidence="2 3">
    <name type="scientific">Hoeflea phototrophica (strain DSM 17068 / NCIMB 14078 / DFL-43)</name>
    <dbReference type="NCBI Taxonomy" id="411684"/>
    <lineage>
        <taxon>Bacteria</taxon>
        <taxon>Pseudomonadati</taxon>
        <taxon>Pseudomonadota</taxon>
        <taxon>Alphaproteobacteria</taxon>
        <taxon>Hyphomicrobiales</taxon>
        <taxon>Rhizobiaceae</taxon>
        <taxon>Hoeflea</taxon>
    </lineage>
</organism>
<proteinExistence type="predicted"/>
<keyword evidence="3" id="KW-1185">Reference proteome</keyword>
<dbReference type="RefSeq" id="WP_007198253.1">
    <property type="nucleotide sequence ID" value="NZ_CM002917.1"/>
</dbReference>
<dbReference type="InterPro" id="IPR035965">
    <property type="entry name" value="PAS-like_dom_sf"/>
</dbReference>
<name>A9DHL5_HOEPD</name>
<feature type="domain" description="PAS fold-4" evidence="1">
    <location>
        <begin position="132"/>
        <end position="235"/>
    </location>
</feature>